<dbReference type="SUPFAM" id="SSF52540">
    <property type="entry name" value="P-loop containing nucleoside triphosphate hydrolases"/>
    <property type="match status" value="1"/>
</dbReference>
<evidence type="ECO:0000256" key="5">
    <source>
        <dbReference type="ARBA" id="ARBA00023242"/>
    </source>
</evidence>
<dbReference type="Proteomes" id="UP000037460">
    <property type="component" value="Unassembled WGS sequence"/>
</dbReference>
<comment type="caution">
    <text evidence="8">The sequence shown here is derived from an EMBL/GenBank/DDBJ whole genome shotgun (WGS) entry which is preliminary data.</text>
</comment>
<proteinExistence type="inferred from homology"/>
<feature type="compositionally biased region" description="Gly residues" evidence="6">
    <location>
        <begin position="117"/>
        <end position="128"/>
    </location>
</feature>
<keyword evidence="4" id="KW-0238">DNA-binding</keyword>
<dbReference type="InterPro" id="IPR016527">
    <property type="entry name" value="ORC4"/>
</dbReference>
<name>A0A0M0JP86_9EUKA</name>
<keyword evidence="5" id="KW-0539">Nucleus</keyword>
<comment type="subcellular location">
    <subcellularLocation>
        <location evidence="1">Nucleus</location>
    </subcellularLocation>
</comment>
<keyword evidence="3" id="KW-0235">DNA replication</keyword>
<dbReference type="InterPro" id="IPR027417">
    <property type="entry name" value="P-loop_NTPase"/>
</dbReference>
<protein>
    <submittedName>
        <fullName evidence="8">Origin recognition complex subunit 4</fullName>
    </submittedName>
</protein>
<dbReference type="GO" id="GO:0006270">
    <property type="term" value="P:DNA replication initiation"/>
    <property type="evidence" value="ECO:0007669"/>
    <property type="project" value="TreeGrafter"/>
</dbReference>
<dbReference type="Pfam" id="PF14629">
    <property type="entry name" value="ORC4_C"/>
    <property type="match status" value="1"/>
</dbReference>
<accession>A0A0M0JP86</accession>
<dbReference type="Gene3D" id="3.40.50.300">
    <property type="entry name" value="P-loop containing nucleotide triphosphate hydrolases"/>
    <property type="match status" value="1"/>
</dbReference>
<feature type="region of interest" description="Disordered" evidence="6">
    <location>
        <begin position="1"/>
        <end position="137"/>
    </location>
</feature>
<evidence type="ECO:0000256" key="2">
    <source>
        <dbReference type="ARBA" id="ARBA00005334"/>
    </source>
</evidence>
<dbReference type="OrthoDB" id="343623at2759"/>
<organism evidence="8 9">
    <name type="scientific">Chrysochromulina tobinii</name>
    <dbReference type="NCBI Taxonomy" id="1460289"/>
    <lineage>
        <taxon>Eukaryota</taxon>
        <taxon>Haptista</taxon>
        <taxon>Haptophyta</taxon>
        <taxon>Prymnesiophyceae</taxon>
        <taxon>Prymnesiales</taxon>
        <taxon>Chrysochromulinaceae</taxon>
        <taxon>Chrysochromulina</taxon>
    </lineage>
</organism>
<dbReference type="PANTHER" id="PTHR12087">
    <property type="entry name" value="ORIGIN RECOGNITION COMPLEX SUBUNIT 4"/>
    <property type="match status" value="1"/>
</dbReference>
<evidence type="ECO:0000256" key="1">
    <source>
        <dbReference type="ARBA" id="ARBA00004123"/>
    </source>
</evidence>
<sequence>MSSSNNGGKRPGSWDGPPAQAPPNRKRRGPELEPGELEPGEIEPAGYSGGGSRGGPAPVRGGGPAGGFGGSRFELGPPFANERPRICGPPPPREDGPPMRGGQRGQREPEDWDAPPMGGGKGGGGGRGPPRADLPPSASAVKEAKAAASRAHKEALAAGGFPKRLVTWARATVLETLNAPATRSTLLDAVHREGAHAPAFRELHALLKRTVDGIENVSTLLVGPRGCGKHRLLSAVLRQMPTPDRGPEHEEEEEELAFHRVDLHALLVPDEPTALMAIASQLRVAHGGMTMRGSFCDGLRYLLHLLRRARPGCEGEGAVEAQGRPVLFVLHDFEQFTFRPKQTLLYSLFDLMQTEDAQMAVVGLTTRIDVADLLEKRVRSRCSQRQLLLPALTGADDCSRVLGAALSLPSLLTYSSAFAAKAKPFHTAWSANSAAVCASLATEAPQLKRRLSMGVTAGQLQTAVRLALLELSEQQPLVTVEKLETALRTLVLPRPETILVECSYVELLLLLCLKKLLDKELPPPHTFRLVLREYAGFLMADADGTRQFDYPRDLLTKAFEHLIALGLIAHAEPRPRGVANDQLPLQLAIDAEVIYEYVKGSQGLANAIRRFGTTVTL</sequence>
<reference evidence="9" key="1">
    <citation type="journal article" date="2015" name="PLoS Genet.">
        <title>Genome Sequence and Transcriptome Analyses of Chrysochromulina tobin: Metabolic Tools for Enhanced Algal Fitness in the Prominent Order Prymnesiales (Haptophyceae).</title>
        <authorList>
            <person name="Hovde B.T."/>
            <person name="Deodato C.R."/>
            <person name="Hunsperger H.M."/>
            <person name="Ryken S.A."/>
            <person name="Yost W."/>
            <person name="Jha R.K."/>
            <person name="Patterson J."/>
            <person name="Monnat R.J. Jr."/>
            <person name="Barlow S.B."/>
            <person name="Starkenburg S.R."/>
            <person name="Cattolico R.A."/>
        </authorList>
    </citation>
    <scope>NUCLEOTIDE SEQUENCE</scope>
    <source>
        <strain evidence="9">CCMP291</strain>
    </source>
</reference>
<dbReference type="EMBL" id="JWZX01002572">
    <property type="protein sequence ID" value="KOO28409.1"/>
    <property type="molecule type" value="Genomic_DNA"/>
</dbReference>
<comment type="similarity">
    <text evidence="2">Belongs to the ORC4 family.</text>
</comment>
<evidence type="ECO:0000256" key="6">
    <source>
        <dbReference type="SAM" id="MobiDB-lite"/>
    </source>
</evidence>
<evidence type="ECO:0000313" key="9">
    <source>
        <dbReference type="Proteomes" id="UP000037460"/>
    </source>
</evidence>
<feature type="domain" description="Origin recognition complex subunit 4 C-terminal" evidence="7">
    <location>
        <begin position="411"/>
        <end position="597"/>
    </location>
</feature>
<gene>
    <name evidence="8" type="ORF">Ctob_003198</name>
</gene>
<dbReference type="GO" id="GO:0005664">
    <property type="term" value="C:nuclear origin of replication recognition complex"/>
    <property type="evidence" value="ECO:0007669"/>
    <property type="project" value="TreeGrafter"/>
</dbReference>
<dbReference type="GO" id="GO:0003688">
    <property type="term" value="F:DNA replication origin binding"/>
    <property type="evidence" value="ECO:0007669"/>
    <property type="project" value="TreeGrafter"/>
</dbReference>
<evidence type="ECO:0000313" key="8">
    <source>
        <dbReference type="EMBL" id="KOO28409.1"/>
    </source>
</evidence>
<dbReference type="PANTHER" id="PTHR12087:SF0">
    <property type="entry name" value="ORIGIN RECOGNITION COMPLEX SUBUNIT 4"/>
    <property type="match status" value="1"/>
</dbReference>
<dbReference type="AlphaFoldDB" id="A0A0M0JP86"/>
<feature type="compositionally biased region" description="Gly residues" evidence="6">
    <location>
        <begin position="47"/>
        <end position="70"/>
    </location>
</feature>
<evidence type="ECO:0000256" key="3">
    <source>
        <dbReference type="ARBA" id="ARBA00022705"/>
    </source>
</evidence>
<dbReference type="InterPro" id="IPR032705">
    <property type="entry name" value="ORC4_C"/>
</dbReference>
<keyword evidence="9" id="KW-1185">Reference proteome</keyword>
<evidence type="ECO:0000256" key="4">
    <source>
        <dbReference type="ARBA" id="ARBA00023125"/>
    </source>
</evidence>
<evidence type="ECO:0000259" key="7">
    <source>
        <dbReference type="Pfam" id="PF14629"/>
    </source>
</evidence>